<dbReference type="Gene3D" id="3.30.70.260">
    <property type="match status" value="1"/>
</dbReference>
<protein>
    <submittedName>
        <fullName evidence="1">Uncharacterized protein</fullName>
    </submittedName>
</protein>
<dbReference type="GO" id="GO:0009052">
    <property type="term" value="P:pentose-phosphate shunt, non-oxidative branch"/>
    <property type="evidence" value="ECO:0007669"/>
    <property type="project" value="InterPro"/>
</dbReference>
<dbReference type="InterPro" id="IPR004788">
    <property type="entry name" value="Ribose5P_isomerase_type_A"/>
</dbReference>
<name>A0A2V3J1H1_9FLOR</name>
<evidence type="ECO:0000313" key="1">
    <source>
        <dbReference type="EMBL" id="PXF48163.1"/>
    </source>
</evidence>
<sequence>MLGFKFSYRDQKNLGIYSKPQILALDDQAPQSSESNMNAFGAPCAPWVLPQRNLTSFQTGAKKCYRAGGKRTPIACVSRAKVFKYGIEAAVEDYVKTGMNICIGDGNDEVLVPMLDAIASMVEVEGLVDVAFLGSNPNTKSLLKERGLPSDTVVNFRSNVDLFLAPVGRVDGDCNAVLESSDMGGDRYAAQMADKVVLIVHEDDMSEYKNGLESIPVKLVDFSPQTAAQSLCSDCLYMAGVRGASLRSGDENIADVSISKSCIPVLLEQELKQLAEVVAVGMLPAFDKTTIVVSTKDLQPFDITPASYSFSRNVEDGRGDIVDESTVLDEVKKLGAGWTVSAEEGGLCLCGELKFDATEAADGMIRYMHFLRKNGGRFDELRQRKNRVLVRLGGEKANKMRRADVMIAKMVAQMYGGDN</sequence>
<gene>
    <name evidence="1" type="ORF">BWQ96_02115</name>
</gene>
<comment type="caution">
    <text evidence="1">The sequence shown here is derived from an EMBL/GenBank/DDBJ whole genome shotgun (WGS) entry which is preliminary data.</text>
</comment>
<keyword evidence="2" id="KW-1185">Reference proteome</keyword>
<dbReference type="AlphaFoldDB" id="A0A2V3J1H1"/>
<dbReference type="Gene3D" id="3.40.50.1360">
    <property type="match status" value="1"/>
</dbReference>
<evidence type="ECO:0000313" key="2">
    <source>
        <dbReference type="Proteomes" id="UP000247409"/>
    </source>
</evidence>
<dbReference type="EMBL" id="NBIV01000016">
    <property type="protein sequence ID" value="PXF48163.1"/>
    <property type="molecule type" value="Genomic_DNA"/>
</dbReference>
<dbReference type="Proteomes" id="UP000247409">
    <property type="component" value="Unassembled WGS sequence"/>
</dbReference>
<dbReference type="OrthoDB" id="5134at2759"/>
<organism evidence="1 2">
    <name type="scientific">Gracilariopsis chorda</name>
    <dbReference type="NCBI Taxonomy" id="448386"/>
    <lineage>
        <taxon>Eukaryota</taxon>
        <taxon>Rhodophyta</taxon>
        <taxon>Florideophyceae</taxon>
        <taxon>Rhodymeniophycidae</taxon>
        <taxon>Gracilariales</taxon>
        <taxon>Gracilariaceae</taxon>
        <taxon>Gracilariopsis</taxon>
    </lineage>
</organism>
<dbReference type="Pfam" id="PF06026">
    <property type="entry name" value="Rib_5-P_isom_A"/>
    <property type="match status" value="1"/>
</dbReference>
<proteinExistence type="predicted"/>
<dbReference type="GO" id="GO:0004751">
    <property type="term" value="F:ribose-5-phosphate isomerase activity"/>
    <property type="evidence" value="ECO:0007669"/>
    <property type="project" value="InterPro"/>
</dbReference>
<reference evidence="1 2" key="1">
    <citation type="journal article" date="2018" name="Mol. Biol. Evol.">
        <title>Analysis of the draft genome of the red seaweed Gracilariopsis chorda provides insights into genome size evolution in Rhodophyta.</title>
        <authorList>
            <person name="Lee J."/>
            <person name="Yang E.C."/>
            <person name="Graf L."/>
            <person name="Yang J.H."/>
            <person name="Qiu H."/>
            <person name="Zel Zion U."/>
            <person name="Chan C.X."/>
            <person name="Stephens T.G."/>
            <person name="Weber A.P.M."/>
            <person name="Boo G.H."/>
            <person name="Boo S.M."/>
            <person name="Kim K.M."/>
            <person name="Shin Y."/>
            <person name="Jung M."/>
            <person name="Lee S.J."/>
            <person name="Yim H.S."/>
            <person name="Lee J.H."/>
            <person name="Bhattacharya D."/>
            <person name="Yoon H.S."/>
        </authorList>
    </citation>
    <scope>NUCLEOTIDE SEQUENCE [LARGE SCALE GENOMIC DNA]</scope>
    <source>
        <strain evidence="1 2">SKKU-2015</strain>
        <tissue evidence="1">Whole body</tissue>
    </source>
</reference>
<accession>A0A2V3J1H1</accession>